<dbReference type="AlphaFoldDB" id="C5M9Z6"/>
<organism evidence="1 2">
    <name type="scientific">Candida tropicalis (strain ATCC MYA-3404 / T1)</name>
    <name type="common">Yeast</name>
    <dbReference type="NCBI Taxonomy" id="294747"/>
    <lineage>
        <taxon>Eukaryota</taxon>
        <taxon>Fungi</taxon>
        <taxon>Dikarya</taxon>
        <taxon>Ascomycota</taxon>
        <taxon>Saccharomycotina</taxon>
        <taxon>Pichiomycetes</taxon>
        <taxon>Debaryomycetaceae</taxon>
        <taxon>Candida/Lodderomyces clade</taxon>
        <taxon>Candida</taxon>
    </lineage>
</organism>
<protein>
    <recommendedName>
        <fullName evidence="3">Cleavage/polyadenylation specificity factor A subunit N-terminal domain-containing protein</fullName>
    </recommendedName>
</protein>
<evidence type="ECO:0000313" key="2">
    <source>
        <dbReference type="Proteomes" id="UP000002037"/>
    </source>
</evidence>
<evidence type="ECO:0008006" key="3">
    <source>
        <dbReference type="Google" id="ProtNLM"/>
    </source>
</evidence>
<sequence>MLILSEISTQSAVHGSAVIHPNNELLCLALLVGTRHAFNLYKVQINNLEYLQSISLENKVLAFTTVNIDEQDIIIFVDETFHIGLIVVDPELKVVIKIMSKLSTKGQVQAFEYPPQIIPDKQKNPTSIAFHVFHSTIHVLQLKNPINVTDIIETKTSKKRKHGNPDSWWSIDTIPIGRIIVKQIISLSIPEKTLAILYKDISSTFYVRYWQINADSKPSRMVRQFPEFQEEPLLIIPMTVGGHIALTRSAIFYFPEKKIHNLTVSKEVQDVTVSDKSNQLYFVKSLVLRNSKVDEQNYISYEIIDEHRILLTSQSGKSNMLYIDLESSSTSTIIINQVSMISLGDVTIPNSNGLHHITGDLFFQSSRLSRSVLFSVSPIQPHIHIKAFIDGSPPVLDITPGPKEVYTCQGGWSGSEIRKYFTGMSSFVIVKSIKLGFKPESIRFIDETIMLQNTSYGTHILNTSDLKPPQGIKELSEQQIMYFQDHADGEQEKYIPEMKTRISWNESKNIKLQSDNKIIEFTSNGDFVPSSVDAVTISKDECLVLVTSSLGVFEIWRHGTRDIHKVYEGCLEEDHVIVDSSIVLADKSGNVSIILSTIESWWQVNFSRDIQNGLREVNRHSQKVYGNAYLVRKWKDNIVLFNDRYLVPLKRDILSGFYLPSHFPSTGIDDIGVFLDNKVVVVYSNGLIDKLDIKHQSSLNISTHQSIFSRNLFIKSLLIKDTNYLIGLLYNKMDEYNGLCRNELHLFDSGSLEPMDVYKLGDGEEILDICQLPADVSQNRFVCLMSSSDTPVFMFGVEEGRIVKLQTNSIMGLELTDEFKLNSLSIFNESENIYLCSGNISFLMTLDDDLEWKVIPKTVTNSTTLTMSQSVLFNDIYIVDAIDGLFRAKVNDDMSFENQLRFTKVNIDGYTHGQMTSISTFSKAKYSYIITGDAHGNVVLVKTSVIDSSDQKVIRFNVGDQINTIVQLGIEQSLTTKICAIGTLSGELYILNETNHDDNDISECWDELKSYSNKSHLPSLSFRQPASDNILETESTECNDIIDARSISSILKEIIANPHGISSSHKKLIAKKYKLQQLYVEVFS</sequence>
<evidence type="ECO:0000313" key="1">
    <source>
        <dbReference type="EMBL" id="EER33490.1"/>
    </source>
</evidence>
<dbReference type="eggNOG" id="ENOG502SFW4">
    <property type="taxonomic scope" value="Eukaryota"/>
</dbReference>
<dbReference type="OrthoDB" id="433457at2759"/>
<dbReference type="HOGENOM" id="CLU_281596_0_0_1"/>
<proteinExistence type="predicted"/>
<dbReference type="GeneID" id="8301749"/>
<accession>C5M9Z6</accession>
<dbReference type="Gene3D" id="2.130.10.10">
    <property type="entry name" value="YVTN repeat-like/Quinoprotein amine dehydrogenase"/>
    <property type="match status" value="2"/>
</dbReference>
<reference evidence="1 2" key="1">
    <citation type="journal article" date="2009" name="Nature">
        <title>Evolution of pathogenicity and sexual reproduction in eight Candida genomes.</title>
        <authorList>
            <person name="Butler G."/>
            <person name="Rasmussen M.D."/>
            <person name="Lin M.F."/>
            <person name="Santos M.A."/>
            <person name="Sakthikumar S."/>
            <person name="Munro C.A."/>
            <person name="Rheinbay E."/>
            <person name="Grabherr M."/>
            <person name="Forche A."/>
            <person name="Reedy J.L."/>
            <person name="Agrafioti I."/>
            <person name="Arnaud M.B."/>
            <person name="Bates S."/>
            <person name="Brown A.J."/>
            <person name="Brunke S."/>
            <person name="Costanzo M.C."/>
            <person name="Fitzpatrick D.A."/>
            <person name="de Groot P.W."/>
            <person name="Harris D."/>
            <person name="Hoyer L.L."/>
            <person name="Hube B."/>
            <person name="Klis F.M."/>
            <person name="Kodira C."/>
            <person name="Lennard N."/>
            <person name="Logue M.E."/>
            <person name="Martin R."/>
            <person name="Neiman A.M."/>
            <person name="Nikolaou E."/>
            <person name="Quail M.A."/>
            <person name="Quinn J."/>
            <person name="Santos M.C."/>
            <person name="Schmitzberger F.F."/>
            <person name="Sherlock G."/>
            <person name="Shah P."/>
            <person name="Silverstein K.A."/>
            <person name="Skrzypek M.S."/>
            <person name="Soll D."/>
            <person name="Staggs R."/>
            <person name="Stansfield I."/>
            <person name="Stumpf M.P."/>
            <person name="Sudbery P.E."/>
            <person name="Srikantha T."/>
            <person name="Zeng Q."/>
            <person name="Berman J."/>
            <person name="Berriman M."/>
            <person name="Heitman J."/>
            <person name="Gow N.A."/>
            <person name="Lorenz M.C."/>
            <person name="Birren B.W."/>
            <person name="Kellis M."/>
            <person name="Cuomo C.A."/>
        </authorList>
    </citation>
    <scope>NUCLEOTIDE SEQUENCE [LARGE SCALE GENOMIC DNA]</scope>
    <source>
        <strain evidence="2">ATCC MYA-3404 / T1</strain>
    </source>
</reference>
<dbReference type="STRING" id="294747.C5M9Z6"/>
<gene>
    <name evidence="1" type="ORF">CTRG_02308</name>
</gene>
<name>C5M9Z6_CANTT</name>
<keyword evidence="2" id="KW-1185">Reference proteome</keyword>
<dbReference type="RefSeq" id="XP_002548011.1">
    <property type="nucleotide sequence ID" value="XM_002547965.1"/>
</dbReference>
<dbReference type="EMBL" id="GG692397">
    <property type="protein sequence ID" value="EER33490.1"/>
    <property type="molecule type" value="Genomic_DNA"/>
</dbReference>
<dbReference type="KEGG" id="ctp:CTRG_02308"/>
<dbReference type="Proteomes" id="UP000002037">
    <property type="component" value="Unassembled WGS sequence"/>
</dbReference>
<dbReference type="InterPro" id="IPR015943">
    <property type="entry name" value="WD40/YVTN_repeat-like_dom_sf"/>
</dbReference>
<dbReference type="VEuPathDB" id="FungiDB:CTRG_02308"/>